<name>A0A510UZF2_9CELL</name>
<feature type="compositionally biased region" description="Basic and acidic residues" evidence="1">
    <location>
        <begin position="38"/>
        <end position="47"/>
    </location>
</feature>
<keyword evidence="3" id="KW-1185">Reference proteome</keyword>
<evidence type="ECO:0000313" key="3">
    <source>
        <dbReference type="Proteomes" id="UP000321118"/>
    </source>
</evidence>
<sequence>MRPGWSRCSLMSASVPPGARRARAPTLRVPDQPSGAWDRWDRGDGWDVARPAQRTAHPVASDASRVRGGQSWSASRVRAGQSWSASRPSAGKTAARVARIDLSTSSPGS</sequence>
<comment type="caution">
    <text evidence="2">The sequence shown here is derived from an EMBL/GenBank/DDBJ whole genome shotgun (WGS) entry which is preliminary data.</text>
</comment>
<evidence type="ECO:0000256" key="1">
    <source>
        <dbReference type="SAM" id="MobiDB-lite"/>
    </source>
</evidence>
<dbReference type="Proteomes" id="UP000321118">
    <property type="component" value="Unassembled WGS sequence"/>
</dbReference>
<proteinExistence type="predicted"/>
<dbReference type="AlphaFoldDB" id="A0A510UZF2"/>
<reference evidence="2 3" key="1">
    <citation type="submission" date="2019-07" db="EMBL/GenBank/DDBJ databases">
        <title>Whole genome shotgun sequence of Cellulomonas xylanilytica NBRC 101102.</title>
        <authorList>
            <person name="Hosoyama A."/>
            <person name="Uohara A."/>
            <person name="Ohji S."/>
            <person name="Ichikawa N."/>
        </authorList>
    </citation>
    <scope>NUCLEOTIDE SEQUENCE [LARGE SCALE GENOMIC DNA]</scope>
    <source>
        <strain evidence="2 3">NBRC 101102</strain>
    </source>
</reference>
<evidence type="ECO:0000313" key="2">
    <source>
        <dbReference type="EMBL" id="GEK20052.1"/>
    </source>
</evidence>
<accession>A0A510UZF2</accession>
<dbReference type="EMBL" id="BJUB01000002">
    <property type="protein sequence ID" value="GEK20052.1"/>
    <property type="molecule type" value="Genomic_DNA"/>
</dbReference>
<protein>
    <submittedName>
        <fullName evidence="2">Uncharacterized protein</fullName>
    </submittedName>
</protein>
<gene>
    <name evidence="2" type="ORF">CXY01_05720</name>
</gene>
<feature type="region of interest" description="Disordered" evidence="1">
    <location>
        <begin position="1"/>
        <end position="109"/>
    </location>
</feature>
<organism evidence="2 3">
    <name type="scientific">Cellulomonas xylanilytica</name>
    <dbReference type="NCBI Taxonomy" id="233583"/>
    <lineage>
        <taxon>Bacteria</taxon>
        <taxon>Bacillati</taxon>
        <taxon>Actinomycetota</taxon>
        <taxon>Actinomycetes</taxon>
        <taxon>Micrococcales</taxon>
        <taxon>Cellulomonadaceae</taxon>
        <taxon>Cellulomonas</taxon>
    </lineage>
</organism>